<gene>
    <name evidence="2" type="ORF">FM105_05860</name>
</gene>
<dbReference type="AlphaFoldDB" id="A0A1X6XB62"/>
<evidence type="ECO:0000313" key="2">
    <source>
        <dbReference type="EMBL" id="SLM96481.1"/>
    </source>
</evidence>
<accession>A0A1X6XB62</accession>
<evidence type="ECO:0000259" key="1">
    <source>
        <dbReference type="Pfam" id="PF01590"/>
    </source>
</evidence>
<dbReference type="Pfam" id="PF01590">
    <property type="entry name" value="GAF"/>
    <property type="match status" value="1"/>
</dbReference>
<proteinExistence type="predicted"/>
<dbReference type="EMBL" id="FWFF01000008">
    <property type="protein sequence ID" value="SLM96481.1"/>
    <property type="molecule type" value="Genomic_DNA"/>
</dbReference>
<dbReference type="InterPro" id="IPR029016">
    <property type="entry name" value="GAF-like_dom_sf"/>
</dbReference>
<keyword evidence="3" id="KW-1185">Reference proteome</keyword>
<evidence type="ECO:0000313" key="3">
    <source>
        <dbReference type="Proteomes" id="UP000196581"/>
    </source>
</evidence>
<protein>
    <submittedName>
        <fullName evidence="2">Transcriptional activator of acetoin/glycerol metabolism</fullName>
    </submittedName>
</protein>
<name>A0A1X6XB62_9MICO</name>
<sequence>MFARRTVAAHDAVFGDSVFGDSIPTSSADPQMLAAWRRSGDAGIRPDQEMPNRILTDSDLRLARDRTPLSRIAGEVVQAVADTSAAGRHLVVLSDADGIVLWRSGSPQAMRGADRIAFAEGADWSEAGIGTNGISRALETGGMTHVTAGEHFVRAHHTWTCSAAPIRDSGGTVVGVLDVSLPVRFATAESAALVRCGVRLAEALLPAAAQPPRRPTTTIRLLGHRPEVVGADGSRTQLSQRRAELLALLASREAWTARALAEALYDDPAATATVRGEIRRLRRTTGLTISTQPYALADHERAGVDFLTASDALDLLPDSDVPAIVDLRYTV</sequence>
<reference evidence="3" key="1">
    <citation type="submission" date="2017-02" db="EMBL/GenBank/DDBJ databases">
        <authorList>
            <person name="Dridi B."/>
        </authorList>
    </citation>
    <scope>NUCLEOTIDE SEQUENCE [LARGE SCALE GENOMIC DNA]</scope>
    <source>
        <strain evidence="3">B Co 03.10</strain>
    </source>
</reference>
<feature type="domain" description="GAF" evidence="1">
    <location>
        <begin position="69"/>
        <end position="202"/>
    </location>
</feature>
<organism evidence="2 3">
    <name type="scientific">Brevibacterium yomogidense</name>
    <dbReference type="NCBI Taxonomy" id="946573"/>
    <lineage>
        <taxon>Bacteria</taxon>
        <taxon>Bacillati</taxon>
        <taxon>Actinomycetota</taxon>
        <taxon>Actinomycetes</taxon>
        <taxon>Micrococcales</taxon>
        <taxon>Brevibacteriaceae</taxon>
        <taxon>Brevibacterium</taxon>
    </lineage>
</organism>
<dbReference type="InterPro" id="IPR003018">
    <property type="entry name" value="GAF"/>
</dbReference>
<dbReference type="Gene3D" id="3.30.450.40">
    <property type="match status" value="1"/>
</dbReference>
<dbReference type="SUPFAM" id="SSF55781">
    <property type="entry name" value="GAF domain-like"/>
    <property type="match status" value="1"/>
</dbReference>
<dbReference type="Proteomes" id="UP000196581">
    <property type="component" value="Unassembled WGS sequence"/>
</dbReference>